<feature type="region of interest" description="Disordered" evidence="1">
    <location>
        <begin position="20"/>
        <end position="55"/>
    </location>
</feature>
<organism evidence="4 5">
    <name type="scientific">Venturia inaequalis</name>
    <name type="common">Apple scab fungus</name>
    <dbReference type="NCBI Taxonomy" id="5025"/>
    <lineage>
        <taxon>Eukaryota</taxon>
        <taxon>Fungi</taxon>
        <taxon>Dikarya</taxon>
        <taxon>Ascomycota</taxon>
        <taxon>Pezizomycotina</taxon>
        <taxon>Dothideomycetes</taxon>
        <taxon>Pleosporomycetidae</taxon>
        <taxon>Venturiales</taxon>
        <taxon>Venturiaceae</taxon>
        <taxon>Venturia</taxon>
    </lineage>
</organism>
<dbReference type="AlphaFoldDB" id="A0A8H3VIU6"/>
<accession>A0A8H3VIU6</accession>
<comment type="caution">
    <text evidence="4">The sequence shown here is derived from an EMBL/GenBank/DDBJ whole genome shotgun (WGS) entry which is preliminary data.</text>
</comment>
<proteinExistence type="predicted"/>
<sequence>MNGLPPPPMPFAAGVAPSFPAPPPMPTPQHFPLVPPPIHFNIPPPPPPPSWRGKLPRVERRFEGPELDLRADVCNAYQISDGQLCGKAASCNLKPKEFMPVCRNHKKRAPRIATCEATVKCKNKIRWQPHFYNLCDQHKDEVTHMRCHLLRLPVEIRMNIFTYLLPDQPISAWLDDPLRSDGVKCTTSLLLVSKQISQEASDVLYGAHPFTVSIQRNSLNLCGWSYYHNRSDSQITLHPSPTTQYIRPPMLSKIRSIRIQMSLIKPTVRGNRRSRVRSPWVEEVEVYDLRDSVLTTVQMLQQQHSPLRSLSILLTTQNQAGIWEEEEQISFLELITEPFKQLRNIPVVKLENIYYCRDQLRMNVTQYILDKLSPAVDVVATMAQTTNSKSIENAGPVWSLTDFWLSNSYHCSSSAPHPPPLLSMSRILTTNDKFAAWKKDLEEIIMSRTPAEASPRCESARRAFAAFRQVYTSVDSYYFTRLPKGGDWLLHQARVAREKGDLKAIHACGVKLEKLEKGFVEDDKAAFERKKSTLERAVKGFYNGEWGGEGRIGGGWQEFGKEEKLVSEGVNVEETIPS</sequence>
<feature type="domain" description="Probable treble clef zinc finger" evidence="2">
    <location>
        <begin position="70"/>
        <end position="108"/>
    </location>
</feature>
<dbReference type="PANTHER" id="PTHR42085">
    <property type="entry name" value="F-BOX DOMAIN-CONTAINING PROTEIN"/>
    <property type="match status" value="1"/>
</dbReference>
<dbReference type="Pfam" id="PF26647">
    <property type="entry name" value="zf_Tbcl_3"/>
    <property type="match status" value="1"/>
</dbReference>
<name>A0A8H3VIU6_VENIN</name>
<evidence type="ECO:0000313" key="4">
    <source>
        <dbReference type="EMBL" id="KAE9988755.1"/>
    </source>
</evidence>
<evidence type="ECO:0000256" key="1">
    <source>
        <dbReference type="SAM" id="MobiDB-lite"/>
    </source>
</evidence>
<dbReference type="InterPro" id="IPR058251">
    <property type="entry name" value="zf_Tbcl_3"/>
</dbReference>
<dbReference type="InterPro" id="IPR038883">
    <property type="entry name" value="AN11006-like"/>
</dbReference>
<gene>
    <name evidence="4" type="ORF">EG328_007359</name>
</gene>
<evidence type="ECO:0000259" key="2">
    <source>
        <dbReference type="Pfam" id="PF26647"/>
    </source>
</evidence>
<dbReference type="Pfam" id="PF26648">
    <property type="entry name" value="zf_Tbcl_4"/>
    <property type="match status" value="1"/>
</dbReference>
<feature type="domain" description="Probable treble clef zinc finger fungi" evidence="3">
    <location>
        <begin position="113"/>
        <end position="140"/>
    </location>
</feature>
<reference evidence="4 5" key="1">
    <citation type="submission" date="2018-12" db="EMBL/GenBank/DDBJ databases">
        <title>Venturia inaequalis Genome Resource.</title>
        <authorList>
            <person name="Lichtner F.J."/>
        </authorList>
    </citation>
    <scope>NUCLEOTIDE SEQUENCE [LARGE SCALE GENOMIC DNA]</scope>
    <source>
        <strain evidence="4 5">120213</strain>
    </source>
</reference>
<dbReference type="Proteomes" id="UP000447873">
    <property type="component" value="Unassembled WGS sequence"/>
</dbReference>
<dbReference type="EMBL" id="WNWS01000004">
    <property type="protein sequence ID" value="KAE9988755.1"/>
    <property type="molecule type" value="Genomic_DNA"/>
</dbReference>
<evidence type="ECO:0000313" key="5">
    <source>
        <dbReference type="Proteomes" id="UP000447873"/>
    </source>
</evidence>
<protein>
    <recommendedName>
        <fullName evidence="6">F-box domain-containing protein</fullName>
    </recommendedName>
</protein>
<dbReference type="InterPro" id="IPR058252">
    <property type="entry name" value="zf_Tbcl_4"/>
</dbReference>
<evidence type="ECO:0008006" key="6">
    <source>
        <dbReference type="Google" id="ProtNLM"/>
    </source>
</evidence>
<evidence type="ECO:0000259" key="3">
    <source>
        <dbReference type="Pfam" id="PF26648"/>
    </source>
</evidence>
<feature type="compositionally biased region" description="Pro residues" evidence="1">
    <location>
        <begin position="20"/>
        <end position="50"/>
    </location>
</feature>
<dbReference type="PANTHER" id="PTHR42085:SF8">
    <property type="entry name" value="F-BOX DOMAIN-CONTAINING PROTEIN"/>
    <property type="match status" value="1"/>
</dbReference>